<dbReference type="InterPro" id="IPR036086">
    <property type="entry name" value="ParB/Sulfiredoxin_sf"/>
</dbReference>
<dbReference type="Proteomes" id="UP000319576">
    <property type="component" value="Chromosome"/>
</dbReference>
<dbReference type="AlphaFoldDB" id="A0A517XUS5"/>
<evidence type="ECO:0000313" key="3">
    <source>
        <dbReference type="EMBL" id="QDU21262.1"/>
    </source>
</evidence>
<feature type="region of interest" description="Disordered" evidence="1">
    <location>
        <begin position="265"/>
        <end position="294"/>
    </location>
</feature>
<proteinExistence type="predicted"/>
<gene>
    <name evidence="3" type="ORF">ETAA1_32280</name>
</gene>
<feature type="region of interest" description="Disordered" evidence="1">
    <location>
        <begin position="155"/>
        <end position="208"/>
    </location>
</feature>
<dbReference type="InterPro" id="IPR003115">
    <property type="entry name" value="ParB_N"/>
</dbReference>
<dbReference type="SUPFAM" id="SSF110849">
    <property type="entry name" value="ParB/Sulfiredoxin"/>
    <property type="match status" value="1"/>
</dbReference>
<dbReference type="CDD" id="cd16404">
    <property type="entry name" value="pNOB8_ParB_N_like"/>
    <property type="match status" value="1"/>
</dbReference>
<evidence type="ECO:0000259" key="2">
    <source>
        <dbReference type="SMART" id="SM00470"/>
    </source>
</evidence>
<evidence type="ECO:0000256" key="1">
    <source>
        <dbReference type="SAM" id="MobiDB-lite"/>
    </source>
</evidence>
<organism evidence="3 4">
    <name type="scientific">Urbifossiella limnaea</name>
    <dbReference type="NCBI Taxonomy" id="2528023"/>
    <lineage>
        <taxon>Bacteria</taxon>
        <taxon>Pseudomonadati</taxon>
        <taxon>Planctomycetota</taxon>
        <taxon>Planctomycetia</taxon>
        <taxon>Gemmatales</taxon>
        <taxon>Gemmataceae</taxon>
        <taxon>Urbifossiella</taxon>
    </lineage>
</organism>
<name>A0A517XUS5_9BACT</name>
<dbReference type="KEGG" id="uli:ETAA1_32280"/>
<reference evidence="3 4" key="1">
    <citation type="submission" date="2019-02" db="EMBL/GenBank/DDBJ databases">
        <title>Deep-cultivation of Planctomycetes and their phenomic and genomic characterization uncovers novel biology.</title>
        <authorList>
            <person name="Wiegand S."/>
            <person name="Jogler M."/>
            <person name="Boedeker C."/>
            <person name="Pinto D."/>
            <person name="Vollmers J."/>
            <person name="Rivas-Marin E."/>
            <person name="Kohn T."/>
            <person name="Peeters S.H."/>
            <person name="Heuer A."/>
            <person name="Rast P."/>
            <person name="Oberbeckmann S."/>
            <person name="Bunk B."/>
            <person name="Jeske O."/>
            <person name="Meyerdierks A."/>
            <person name="Storesund J.E."/>
            <person name="Kallscheuer N."/>
            <person name="Luecker S."/>
            <person name="Lage O.M."/>
            <person name="Pohl T."/>
            <person name="Merkel B.J."/>
            <person name="Hornburger P."/>
            <person name="Mueller R.-W."/>
            <person name="Bruemmer F."/>
            <person name="Labrenz M."/>
            <person name="Spormann A.M."/>
            <person name="Op den Camp H."/>
            <person name="Overmann J."/>
            <person name="Amann R."/>
            <person name="Jetten M.S.M."/>
            <person name="Mascher T."/>
            <person name="Medema M.H."/>
            <person name="Devos D.P."/>
            <person name="Kaster A.-K."/>
            <person name="Ovreas L."/>
            <person name="Rohde M."/>
            <person name="Galperin M.Y."/>
            <person name="Jogler C."/>
        </authorList>
    </citation>
    <scope>NUCLEOTIDE SEQUENCE [LARGE SCALE GENOMIC DNA]</scope>
    <source>
        <strain evidence="3 4">ETA_A1</strain>
    </source>
</reference>
<dbReference type="SMART" id="SM00470">
    <property type="entry name" value="ParB"/>
    <property type="match status" value="1"/>
</dbReference>
<accession>A0A517XUS5</accession>
<dbReference type="EMBL" id="CP036273">
    <property type="protein sequence ID" value="QDU21262.1"/>
    <property type="molecule type" value="Genomic_DNA"/>
</dbReference>
<dbReference type="OrthoDB" id="9800801at2"/>
<feature type="domain" description="ParB-like N-terminal" evidence="2">
    <location>
        <begin position="15"/>
        <end position="101"/>
    </location>
</feature>
<evidence type="ECO:0000313" key="4">
    <source>
        <dbReference type="Proteomes" id="UP000319576"/>
    </source>
</evidence>
<dbReference type="Gene3D" id="3.90.1530.10">
    <property type="entry name" value="Conserved hypothetical protein from pyrococcus furiosus pfu- 392566-001, ParB domain"/>
    <property type="match status" value="1"/>
</dbReference>
<protein>
    <submittedName>
        <fullName evidence="3">ParB-like nuclease domain protein</fullName>
    </submittedName>
</protein>
<sequence>MYAATARRVTMKSITFNETTYTCPFLDVMPPLAAEERAELKADIASNGITYPVIVTEEHEVIDGHNRLEIATELGLTAVPVTVLTGLSGAQKRVRAVDLNLHRRHLTRDRKREVIAHRLRNDPGRSNRDIAAEVKADGKTVAAVRGALEATAEIPRLAATRGRDGKTRSRPGPQARDIAAAARKHKAEEAAPAAAARPHAENPGAGAARWSELQDIARSAMTWVAALSRLGRARAADRDPGRVSGAADRLQRVVDELRLFVDRYTAGTAAPAPPGGGTTQTPTTGAAEKTRGEV</sequence>
<keyword evidence="4" id="KW-1185">Reference proteome</keyword>